<keyword evidence="5" id="KW-1185">Reference proteome</keyword>
<dbReference type="InterPro" id="IPR051944">
    <property type="entry name" value="BEACH_domain_protein"/>
</dbReference>
<feature type="repeat" description="WD" evidence="3">
    <location>
        <begin position="140"/>
        <end position="181"/>
    </location>
</feature>
<dbReference type="GO" id="GO:0019882">
    <property type="term" value="P:antigen processing and presentation"/>
    <property type="evidence" value="ECO:0007669"/>
    <property type="project" value="TreeGrafter"/>
</dbReference>
<sequence length="307" mass="32313">MAQNFLGQIQVADFLLPPPPLKCVLKLFSFSSVEAPHGPVGHIVCTERGILAVEKKSLLLPPLWNKTFCWGFSDFTCCLADSGSDKVAVLEAPADWGDCLCAVSPAPSSLITSGSSAVVCVWDLCRSPTGPPALLLKQPLYGHTQPVTCLAASTAFGLLVSGSADGSCLFWDLNQLRCLTRLPAQEAGLSAVAINDSTVASCAGEALSLWTVNGQPLAKGRAPLRPGGSLSCCCFFEVKDWDAQGLLVTGDTGGCVQVGPSKGREKAPPSRNALFCPRSGDGSLTYARWLLSEPCLILRLCCDSPQL</sequence>
<dbReference type="Ensembl" id="ENSPTXT00000026743.1">
    <property type="protein sequence ID" value="ENSPTXP00000025939.1"/>
    <property type="gene ID" value="ENSPTXG00000018010.1"/>
</dbReference>
<dbReference type="SMART" id="SM00320">
    <property type="entry name" value="WD40"/>
    <property type="match status" value="3"/>
</dbReference>
<evidence type="ECO:0000256" key="1">
    <source>
        <dbReference type="ARBA" id="ARBA00022574"/>
    </source>
</evidence>
<dbReference type="PANTHER" id="PTHR46108:SF3">
    <property type="entry name" value="WD REPEAT- AND FYVE DOMAIN-CONTAINING PROTEIN 4"/>
    <property type="match status" value="1"/>
</dbReference>
<protein>
    <submittedName>
        <fullName evidence="4">Uncharacterized protein</fullName>
    </submittedName>
</protein>
<evidence type="ECO:0000256" key="3">
    <source>
        <dbReference type="PROSITE-ProRule" id="PRU00221"/>
    </source>
</evidence>
<dbReference type="InterPro" id="IPR015943">
    <property type="entry name" value="WD40/YVTN_repeat-like_dom_sf"/>
</dbReference>
<evidence type="ECO:0000313" key="4">
    <source>
        <dbReference type="Ensembl" id="ENSPTXP00000025939.1"/>
    </source>
</evidence>
<dbReference type="AlphaFoldDB" id="A0A670ZT12"/>
<dbReference type="Proteomes" id="UP000472273">
    <property type="component" value="Unplaced"/>
</dbReference>
<dbReference type="PANTHER" id="PTHR46108">
    <property type="entry name" value="BLUE CHEESE"/>
    <property type="match status" value="1"/>
</dbReference>
<name>A0A670ZT12_PSETE</name>
<dbReference type="InterPro" id="IPR001680">
    <property type="entry name" value="WD40_rpt"/>
</dbReference>
<dbReference type="PROSITE" id="PS00678">
    <property type="entry name" value="WD_REPEATS_1"/>
    <property type="match status" value="1"/>
</dbReference>
<evidence type="ECO:0000256" key="2">
    <source>
        <dbReference type="ARBA" id="ARBA00022737"/>
    </source>
</evidence>
<dbReference type="SUPFAM" id="SSF50978">
    <property type="entry name" value="WD40 repeat-like"/>
    <property type="match status" value="1"/>
</dbReference>
<evidence type="ECO:0000313" key="5">
    <source>
        <dbReference type="Proteomes" id="UP000472273"/>
    </source>
</evidence>
<dbReference type="PROSITE" id="PS50294">
    <property type="entry name" value="WD_REPEATS_REGION"/>
    <property type="match status" value="1"/>
</dbReference>
<dbReference type="OMA" id="CCFFSWG"/>
<keyword evidence="2" id="KW-0677">Repeat</keyword>
<dbReference type="PROSITE" id="PS50082">
    <property type="entry name" value="WD_REPEATS_2"/>
    <property type="match status" value="1"/>
</dbReference>
<dbReference type="Gene3D" id="2.130.10.10">
    <property type="entry name" value="YVTN repeat-like/Quinoprotein amine dehydrogenase"/>
    <property type="match status" value="1"/>
</dbReference>
<keyword evidence="1 3" id="KW-0853">WD repeat</keyword>
<dbReference type="InterPro" id="IPR019775">
    <property type="entry name" value="WD40_repeat_CS"/>
</dbReference>
<dbReference type="InterPro" id="IPR036322">
    <property type="entry name" value="WD40_repeat_dom_sf"/>
</dbReference>
<accession>A0A670ZT12</accession>
<dbReference type="GeneTree" id="ENSGT00940000155684"/>
<reference evidence="4" key="1">
    <citation type="submission" date="2025-08" db="UniProtKB">
        <authorList>
            <consortium name="Ensembl"/>
        </authorList>
    </citation>
    <scope>IDENTIFICATION</scope>
</reference>
<organism evidence="4 5">
    <name type="scientific">Pseudonaja textilis</name>
    <name type="common">Eastern brown snake</name>
    <dbReference type="NCBI Taxonomy" id="8673"/>
    <lineage>
        <taxon>Eukaryota</taxon>
        <taxon>Metazoa</taxon>
        <taxon>Chordata</taxon>
        <taxon>Craniata</taxon>
        <taxon>Vertebrata</taxon>
        <taxon>Euteleostomi</taxon>
        <taxon>Lepidosauria</taxon>
        <taxon>Squamata</taxon>
        <taxon>Bifurcata</taxon>
        <taxon>Unidentata</taxon>
        <taxon>Episquamata</taxon>
        <taxon>Toxicofera</taxon>
        <taxon>Serpentes</taxon>
        <taxon>Colubroidea</taxon>
        <taxon>Elapidae</taxon>
        <taxon>Hydrophiinae</taxon>
        <taxon>Pseudonaja</taxon>
    </lineage>
</organism>
<proteinExistence type="predicted"/>
<reference evidence="4" key="2">
    <citation type="submission" date="2025-09" db="UniProtKB">
        <authorList>
            <consortium name="Ensembl"/>
        </authorList>
    </citation>
    <scope>IDENTIFICATION</scope>
</reference>
<dbReference type="Pfam" id="PF00400">
    <property type="entry name" value="WD40"/>
    <property type="match status" value="1"/>
</dbReference>